<accession>A0A4Y2W4D1</accession>
<organism evidence="1 2">
    <name type="scientific">Araneus ventricosus</name>
    <name type="common">Orbweaver spider</name>
    <name type="synonym">Epeira ventricosa</name>
    <dbReference type="NCBI Taxonomy" id="182803"/>
    <lineage>
        <taxon>Eukaryota</taxon>
        <taxon>Metazoa</taxon>
        <taxon>Ecdysozoa</taxon>
        <taxon>Arthropoda</taxon>
        <taxon>Chelicerata</taxon>
        <taxon>Arachnida</taxon>
        <taxon>Araneae</taxon>
        <taxon>Araneomorphae</taxon>
        <taxon>Entelegynae</taxon>
        <taxon>Araneoidea</taxon>
        <taxon>Araneidae</taxon>
        <taxon>Araneus</taxon>
    </lineage>
</organism>
<comment type="caution">
    <text evidence="1">The sequence shown here is derived from an EMBL/GenBank/DDBJ whole genome shotgun (WGS) entry which is preliminary data.</text>
</comment>
<sequence length="101" mass="11743">MLCTRYINTYSVDQSSIERELLSRYHTVPVVAIFVGCVRRVLLDVMHPSPDANYAIFGRFKEYRTWVVRIATDTASCRDFVGFRKTDADKLCTPSPHMYSW</sequence>
<protein>
    <submittedName>
        <fullName evidence="1">Uncharacterized protein</fullName>
    </submittedName>
</protein>
<keyword evidence="2" id="KW-1185">Reference proteome</keyword>
<dbReference type="AlphaFoldDB" id="A0A4Y2W4D1"/>
<proteinExistence type="predicted"/>
<name>A0A4Y2W4D1_ARAVE</name>
<dbReference type="Proteomes" id="UP000499080">
    <property type="component" value="Unassembled WGS sequence"/>
</dbReference>
<evidence type="ECO:0000313" key="2">
    <source>
        <dbReference type="Proteomes" id="UP000499080"/>
    </source>
</evidence>
<evidence type="ECO:0000313" key="1">
    <source>
        <dbReference type="EMBL" id="GBO32229.1"/>
    </source>
</evidence>
<gene>
    <name evidence="1" type="ORF">AVEN_46816_1</name>
</gene>
<reference evidence="1 2" key="1">
    <citation type="journal article" date="2019" name="Sci. Rep.">
        <title>Orb-weaving spider Araneus ventricosus genome elucidates the spidroin gene catalogue.</title>
        <authorList>
            <person name="Kono N."/>
            <person name="Nakamura H."/>
            <person name="Ohtoshi R."/>
            <person name="Moran D.A.P."/>
            <person name="Shinohara A."/>
            <person name="Yoshida Y."/>
            <person name="Fujiwara M."/>
            <person name="Mori M."/>
            <person name="Tomita M."/>
            <person name="Arakawa K."/>
        </authorList>
    </citation>
    <scope>NUCLEOTIDE SEQUENCE [LARGE SCALE GENOMIC DNA]</scope>
</reference>
<dbReference type="EMBL" id="BGPR01055678">
    <property type="protein sequence ID" value="GBO32229.1"/>
    <property type="molecule type" value="Genomic_DNA"/>
</dbReference>